<keyword evidence="10" id="KW-0521">NADP</keyword>
<evidence type="ECO:0000259" key="21">
    <source>
        <dbReference type="PROSITE" id="PS50103"/>
    </source>
</evidence>
<evidence type="ECO:0000256" key="15">
    <source>
        <dbReference type="ARBA" id="ARBA00048342"/>
    </source>
</evidence>
<evidence type="ECO:0000256" key="5">
    <source>
        <dbReference type="ARBA" id="ARBA00022694"/>
    </source>
</evidence>
<dbReference type="EMBL" id="JAPWTK010000037">
    <property type="protein sequence ID" value="KAJ8955586.1"/>
    <property type="molecule type" value="Genomic_DNA"/>
</dbReference>
<comment type="catalytic activity">
    <reaction evidence="15">
        <text>a 5,6-dihydrouridine in mRNA + NAD(+) = a uridine in mRNA + NADH + H(+)</text>
        <dbReference type="Rhea" id="RHEA:69851"/>
        <dbReference type="Rhea" id="RHEA-COMP:14658"/>
        <dbReference type="Rhea" id="RHEA-COMP:17789"/>
        <dbReference type="ChEBI" id="CHEBI:15378"/>
        <dbReference type="ChEBI" id="CHEBI:57540"/>
        <dbReference type="ChEBI" id="CHEBI:57945"/>
        <dbReference type="ChEBI" id="CHEBI:65315"/>
        <dbReference type="ChEBI" id="CHEBI:74443"/>
    </reaction>
    <physiologicalReaction direction="right-to-left" evidence="15">
        <dbReference type="Rhea" id="RHEA:69853"/>
    </physiologicalReaction>
</comment>
<dbReference type="InterPro" id="IPR018517">
    <property type="entry name" value="tRNA_hU_synthase_CS"/>
</dbReference>
<accession>A0AAV8YX21</accession>
<evidence type="ECO:0000256" key="1">
    <source>
        <dbReference type="ARBA" id="ARBA00001917"/>
    </source>
</evidence>
<evidence type="ECO:0000256" key="11">
    <source>
        <dbReference type="ARBA" id="ARBA00023002"/>
    </source>
</evidence>
<evidence type="ECO:0000256" key="12">
    <source>
        <dbReference type="ARBA" id="ARBA00023027"/>
    </source>
</evidence>
<protein>
    <recommendedName>
        <fullName evidence="19">tRNA-dihydrouridine(47) synthase [NAD(P)(+)]</fullName>
        <ecNumber evidence="19">1.3.1.-</ecNumber>
    </recommendedName>
    <alternativeName>
        <fullName evidence="19">tRNA-dihydrouridine synthase 3</fullName>
    </alternativeName>
</protein>
<dbReference type="Pfam" id="PF01207">
    <property type="entry name" value="Dus"/>
    <property type="match status" value="1"/>
</dbReference>
<evidence type="ECO:0000313" key="22">
    <source>
        <dbReference type="EMBL" id="KAJ8955586.1"/>
    </source>
</evidence>
<dbReference type="PANTHER" id="PTHR45846">
    <property type="entry name" value="TRNA-DIHYDROURIDINE(47) SYNTHASE [NAD(P)(+)]-LIKE"/>
    <property type="match status" value="1"/>
</dbReference>
<feature type="domain" description="C3H1-type" evidence="21">
    <location>
        <begin position="125"/>
        <end position="150"/>
    </location>
</feature>
<dbReference type="SUPFAM" id="SSF51395">
    <property type="entry name" value="FMN-linked oxidoreductases"/>
    <property type="match status" value="1"/>
</dbReference>
<evidence type="ECO:0000256" key="8">
    <source>
        <dbReference type="ARBA" id="ARBA00022771"/>
    </source>
</evidence>
<dbReference type="PROSITE" id="PS01136">
    <property type="entry name" value="UPF0034"/>
    <property type="match status" value="1"/>
</dbReference>
<evidence type="ECO:0000256" key="7">
    <source>
        <dbReference type="ARBA" id="ARBA00022737"/>
    </source>
</evidence>
<evidence type="ECO:0000313" key="23">
    <source>
        <dbReference type="Proteomes" id="UP001162162"/>
    </source>
</evidence>
<feature type="zinc finger region" description="C3H1-type" evidence="18">
    <location>
        <begin position="125"/>
        <end position="150"/>
    </location>
</feature>
<dbReference type="CDD" id="cd02801">
    <property type="entry name" value="DUS_like_FMN"/>
    <property type="match status" value="1"/>
</dbReference>
<dbReference type="Gene3D" id="3.20.20.70">
    <property type="entry name" value="Aldolase class I"/>
    <property type="match status" value="1"/>
</dbReference>
<evidence type="ECO:0000256" key="13">
    <source>
        <dbReference type="ARBA" id="ARBA00045365"/>
    </source>
</evidence>
<dbReference type="GO" id="GO:0006397">
    <property type="term" value="P:mRNA processing"/>
    <property type="evidence" value="ECO:0007669"/>
    <property type="project" value="UniProtKB-KW"/>
</dbReference>
<dbReference type="InterPro" id="IPR013785">
    <property type="entry name" value="Aldolase_TIM"/>
</dbReference>
<keyword evidence="8 18" id="KW-0863">Zinc-finger</keyword>
<dbReference type="AlphaFoldDB" id="A0AAV8YX21"/>
<dbReference type="EC" id="1.3.1.-" evidence="19"/>
<dbReference type="FunFam" id="3.20.20.70:FF:000067">
    <property type="entry name" value="tRNA-dihydrouridine(47) synthase [NAD(P)(+)]"/>
    <property type="match status" value="1"/>
</dbReference>
<dbReference type="GO" id="GO:0102265">
    <property type="term" value="F:tRNA-dihydrouridine47 synthase activity"/>
    <property type="evidence" value="ECO:0007669"/>
    <property type="project" value="UniProtKB-EC"/>
</dbReference>
<sequence length="599" mass="68755">MCDSGICKIKAEYILAEQKREVDLDHVSDKDKNVLKPDLNEADVCLDDDDNHPPLKKQKFSKKKLKGQNKSRGPTFRINKESELCSSLIMRGDTNETPACHKVNCPFLHDIQKYLEIKPKDIGDTCYNYQISGTCSRGLTCRFGFEHITSDGKNKINEKQRQKFETEGSHTKNQLRHDIQIALRKRNYNFELSALIKYYNTSKAKKLDFRIMKKVTLKMLKKKSENKLIGAITDEDIIKLRQREKKTIDWTDKLFLSPLTTVGNLPFRRICKEFGADVTCGEMAMCSSLLQGAPQEWALVKRHSSEDIFGVQLCANNPYLFTKCGELLQNETDIDFIDINLGCPLELVYKQGGGCGLLRRQNVLESCVRNLSNILTIPLTVKCRTGIYNNDNIAHVFAPKFRDWGASLLTIHGRSREQRYTKSADWQYIRTVAQAAAPLPVLGNGDILSYADYKLARETVPELAGVMIGRGALIKPWIYTEIKEQKLWDISSSERFDILKKYANYGLEHWGSDNKGVENTRRFLLEWLSFLYRYIPVELLECPPQKINERPPYFRGRNDLETLMASPSASDWIKISEMLLGPVPDNFHFLPKHKANSYR</sequence>
<keyword evidence="4" id="KW-0507">mRNA processing</keyword>
<keyword evidence="3 19" id="KW-0288">FMN</keyword>
<evidence type="ECO:0000256" key="20">
    <source>
        <dbReference type="SAM" id="MobiDB-lite"/>
    </source>
</evidence>
<comment type="catalytic activity">
    <reaction evidence="17">
        <text>5,6-dihydrouridine(47) in tRNA + NADP(+) = uridine(47) in tRNA + NADPH + H(+)</text>
        <dbReference type="Rhea" id="RHEA:53360"/>
        <dbReference type="Rhea" id="RHEA-COMP:13539"/>
        <dbReference type="Rhea" id="RHEA-COMP:13540"/>
        <dbReference type="ChEBI" id="CHEBI:15378"/>
        <dbReference type="ChEBI" id="CHEBI:57783"/>
        <dbReference type="ChEBI" id="CHEBI:58349"/>
        <dbReference type="ChEBI" id="CHEBI:65315"/>
        <dbReference type="ChEBI" id="CHEBI:74443"/>
        <dbReference type="EC" id="1.3.1.89"/>
    </reaction>
    <physiologicalReaction direction="right-to-left" evidence="17">
        <dbReference type="Rhea" id="RHEA:53362"/>
    </physiologicalReaction>
</comment>
<comment type="cofactor">
    <cofactor evidence="1 19">
        <name>FMN</name>
        <dbReference type="ChEBI" id="CHEBI:58210"/>
    </cofactor>
</comment>
<evidence type="ECO:0000256" key="19">
    <source>
        <dbReference type="RuleBase" id="RU291113"/>
    </source>
</evidence>
<evidence type="ECO:0000256" key="6">
    <source>
        <dbReference type="ARBA" id="ARBA00022723"/>
    </source>
</evidence>
<organism evidence="22 23">
    <name type="scientific">Aromia moschata</name>
    <dbReference type="NCBI Taxonomy" id="1265417"/>
    <lineage>
        <taxon>Eukaryota</taxon>
        <taxon>Metazoa</taxon>
        <taxon>Ecdysozoa</taxon>
        <taxon>Arthropoda</taxon>
        <taxon>Hexapoda</taxon>
        <taxon>Insecta</taxon>
        <taxon>Pterygota</taxon>
        <taxon>Neoptera</taxon>
        <taxon>Endopterygota</taxon>
        <taxon>Coleoptera</taxon>
        <taxon>Polyphaga</taxon>
        <taxon>Cucujiformia</taxon>
        <taxon>Chrysomeloidea</taxon>
        <taxon>Cerambycidae</taxon>
        <taxon>Cerambycinae</taxon>
        <taxon>Callichromatini</taxon>
        <taxon>Aromia</taxon>
    </lineage>
</organism>
<evidence type="ECO:0000256" key="9">
    <source>
        <dbReference type="ARBA" id="ARBA00022833"/>
    </source>
</evidence>
<keyword evidence="9 18" id="KW-0862">Zinc</keyword>
<dbReference type="GO" id="GO:0050660">
    <property type="term" value="F:flavin adenine dinucleotide binding"/>
    <property type="evidence" value="ECO:0007669"/>
    <property type="project" value="UniProtKB-UniRule"/>
</dbReference>
<proteinExistence type="inferred from homology"/>
<evidence type="ECO:0000256" key="10">
    <source>
        <dbReference type="ARBA" id="ARBA00022857"/>
    </source>
</evidence>
<keyword evidence="2 19" id="KW-0285">Flavoprotein</keyword>
<dbReference type="PROSITE" id="PS50103">
    <property type="entry name" value="ZF_C3H1"/>
    <property type="match status" value="1"/>
</dbReference>
<keyword evidence="7" id="KW-0677">Repeat</keyword>
<reference evidence="22" key="1">
    <citation type="journal article" date="2023" name="Insect Mol. Biol.">
        <title>Genome sequencing provides insights into the evolution of gene families encoding plant cell wall-degrading enzymes in longhorned beetles.</title>
        <authorList>
            <person name="Shin N.R."/>
            <person name="Okamura Y."/>
            <person name="Kirsch R."/>
            <person name="Pauchet Y."/>
        </authorList>
    </citation>
    <scope>NUCLEOTIDE SEQUENCE</scope>
    <source>
        <strain evidence="22">AMC_N1</strain>
    </source>
</reference>
<gene>
    <name evidence="22" type="ORF">NQ318_001416</name>
</gene>
<keyword evidence="5 19" id="KW-0819">tRNA processing</keyword>
<dbReference type="InterPro" id="IPR000571">
    <property type="entry name" value="Znf_CCCH"/>
</dbReference>
<comment type="caution">
    <text evidence="22">The sequence shown here is derived from an EMBL/GenBank/DDBJ whole genome shotgun (WGS) entry which is preliminary data.</text>
</comment>
<evidence type="ECO:0000256" key="3">
    <source>
        <dbReference type="ARBA" id="ARBA00022643"/>
    </source>
</evidence>
<keyword evidence="11 19" id="KW-0560">Oxidoreductase</keyword>
<comment type="similarity">
    <text evidence="19">Belongs to the dus family. Dus3 subfamily.</text>
</comment>
<keyword evidence="23" id="KW-1185">Reference proteome</keyword>
<comment type="function">
    <text evidence="13">Catalyzes the synthesis of dihydrouridine, a modified base, in various RNAs, such as tRNAs, mRNAs and some long non-coding RNAs (lncRNAs). Mainly modifies the uridine in position 47 (U47) in the D-loop of most cytoplasmic tRNAs. Also able to mediate the formation of dihydrouridine in some mRNAs, thereby regulating their translation.</text>
</comment>
<keyword evidence="6 18" id="KW-0479">Metal-binding</keyword>
<evidence type="ECO:0000256" key="17">
    <source>
        <dbReference type="ARBA" id="ARBA00049513"/>
    </source>
</evidence>
<dbReference type="InterPro" id="IPR035587">
    <property type="entry name" value="DUS-like_FMN-bd"/>
</dbReference>
<comment type="catalytic activity">
    <reaction evidence="14">
        <text>5,6-dihydrouridine(47) in tRNA + NAD(+) = uridine(47) in tRNA + NADH + H(+)</text>
        <dbReference type="Rhea" id="RHEA:53364"/>
        <dbReference type="Rhea" id="RHEA-COMP:13539"/>
        <dbReference type="Rhea" id="RHEA-COMP:13540"/>
        <dbReference type="ChEBI" id="CHEBI:15378"/>
        <dbReference type="ChEBI" id="CHEBI:57540"/>
        <dbReference type="ChEBI" id="CHEBI:57945"/>
        <dbReference type="ChEBI" id="CHEBI:65315"/>
        <dbReference type="ChEBI" id="CHEBI:74443"/>
        <dbReference type="EC" id="1.3.1.89"/>
    </reaction>
    <physiologicalReaction direction="right-to-left" evidence="14">
        <dbReference type="Rhea" id="RHEA:53366"/>
    </physiologicalReaction>
</comment>
<evidence type="ECO:0000256" key="18">
    <source>
        <dbReference type="PROSITE-ProRule" id="PRU00723"/>
    </source>
</evidence>
<feature type="compositionally biased region" description="Basic residues" evidence="20">
    <location>
        <begin position="54"/>
        <end position="69"/>
    </location>
</feature>
<evidence type="ECO:0000256" key="2">
    <source>
        <dbReference type="ARBA" id="ARBA00022630"/>
    </source>
</evidence>
<dbReference type="GO" id="GO:0003723">
    <property type="term" value="F:RNA binding"/>
    <property type="evidence" value="ECO:0007669"/>
    <property type="project" value="TreeGrafter"/>
</dbReference>
<dbReference type="GO" id="GO:0008270">
    <property type="term" value="F:zinc ion binding"/>
    <property type="evidence" value="ECO:0007669"/>
    <property type="project" value="UniProtKB-KW"/>
</dbReference>
<feature type="region of interest" description="Disordered" evidence="20">
    <location>
        <begin position="46"/>
        <end position="73"/>
    </location>
</feature>
<dbReference type="PANTHER" id="PTHR45846:SF1">
    <property type="entry name" value="TRNA-DIHYDROURIDINE(47) SYNTHASE [NAD(P)(+)]-LIKE"/>
    <property type="match status" value="1"/>
</dbReference>
<evidence type="ECO:0000256" key="14">
    <source>
        <dbReference type="ARBA" id="ARBA00048266"/>
    </source>
</evidence>
<name>A0AAV8YX21_9CUCU</name>
<comment type="catalytic activity">
    <reaction evidence="16">
        <text>a 5,6-dihydrouridine in mRNA + NADP(+) = a uridine in mRNA + NADPH + H(+)</text>
        <dbReference type="Rhea" id="RHEA:69855"/>
        <dbReference type="Rhea" id="RHEA-COMP:14658"/>
        <dbReference type="Rhea" id="RHEA-COMP:17789"/>
        <dbReference type="ChEBI" id="CHEBI:15378"/>
        <dbReference type="ChEBI" id="CHEBI:57783"/>
        <dbReference type="ChEBI" id="CHEBI:58349"/>
        <dbReference type="ChEBI" id="CHEBI:65315"/>
        <dbReference type="ChEBI" id="CHEBI:74443"/>
    </reaction>
    <physiologicalReaction direction="right-to-left" evidence="16">
        <dbReference type="Rhea" id="RHEA:69857"/>
    </physiologicalReaction>
</comment>
<evidence type="ECO:0000256" key="16">
    <source>
        <dbReference type="ARBA" id="ARBA00049447"/>
    </source>
</evidence>
<keyword evidence="12" id="KW-0520">NAD</keyword>
<dbReference type="Proteomes" id="UP001162162">
    <property type="component" value="Unassembled WGS sequence"/>
</dbReference>
<evidence type="ECO:0000256" key="4">
    <source>
        <dbReference type="ARBA" id="ARBA00022664"/>
    </source>
</evidence>